<comment type="caution">
    <text evidence="4">The sequence shown here is derived from an EMBL/GenBank/DDBJ whole genome shotgun (WGS) entry which is preliminary data.</text>
</comment>
<dbReference type="InterPro" id="IPR046341">
    <property type="entry name" value="SET_dom_sf"/>
</dbReference>
<feature type="compositionally biased region" description="Basic and acidic residues" evidence="2">
    <location>
        <begin position="555"/>
        <end position="569"/>
    </location>
</feature>
<name>A0A9P6GFN6_9PLEO</name>
<feature type="compositionally biased region" description="Basic and acidic residues" evidence="2">
    <location>
        <begin position="100"/>
        <end position="118"/>
    </location>
</feature>
<evidence type="ECO:0000259" key="3">
    <source>
        <dbReference type="PROSITE" id="PS50280"/>
    </source>
</evidence>
<feature type="compositionally biased region" description="Polar residues" evidence="2">
    <location>
        <begin position="505"/>
        <end position="517"/>
    </location>
</feature>
<feature type="compositionally biased region" description="Low complexity" evidence="2">
    <location>
        <begin position="832"/>
        <end position="848"/>
    </location>
</feature>
<dbReference type="GO" id="GO:0006355">
    <property type="term" value="P:regulation of DNA-templated transcription"/>
    <property type="evidence" value="ECO:0007669"/>
    <property type="project" value="TreeGrafter"/>
</dbReference>
<dbReference type="InterPro" id="IPR013083">
    <property type="entry name" value="Znf_RING/FYVE/PHD"/>
</dbReference>
<evidence type="ECO:0000313" key="5">
    <source>
        <dbReference type="Proteomes" id="UP000756921"/>
    </source>
</evidence>
<evidence type="ECO:0000256" key="1">
    <source>
        <dbReference type="ARBA" id="ARBA00022853"/>
    </source>
</evidence>
<dbReference type="SUPFAM" id="SSF57903">
    <property type="entry name" value="FYVE/PHD zinc finger"/>
    <property type="match status" value="1"/>
</dbReference>
<dbReference type="GO" id="GO:0070210">
    <property type="term" value="C:Rpd3L-Expanded complex"/>
    <property type="evidence" value="ECO:0007669"/>
    <property type="project" value="TreeGrafter"/>
</dbReference>
<dbReference type="Gene3D" id="2.170.270.10">
    <property type="entry name" value="SET domain"/>
    <property type="match status" value="1"/>
</dbReference>
<feature type="region of interest" description="Disordered" evidence="2">
    <location>
        <begin position="1"/>
        <end position="34"/>
    </location>
</feature>
<feature type="compositionally biased region" description="Low complexity" evidence="2">
    <location>
        <begin position="982"/>
        <end position="1032"/>
    </location>
</feature>
<feature type="region of interest" description="Disordered" evidence="2">
    <location>
        <begin position="921"/>
        <end position="1032"/>
    </location>
</feature>
<dbReference type="EMBL" id="WJXW01000007">
    <property type="protein sequence ID" value="KAF9734811.1"/>
    <property type="molecule type" value="Genomic_DNA"/>
</dbReference>
<dbReference type="Proteomes" id="UP000756921">
    <property type="component" value="Unassembled WGS sequence"/>
</dbReference>
<keyword evidence="5" id="KW-1185">Reference proteome</keyword>
<feature type="compositionally biased region" description="Basic residues" evidence="2">
    <location>
        <begin position="119"/>
        <end position="132"/>
    </location>
</feature>
<feature type="compositionally biased region" description="Basic and acidic residues" evidence="2">
    <location>
        <begin position="521"/>
        <end position="533"/>
    </location>
</feature>
<feature type="region of interest" description="Disordered" evidence="2">
    <location>
        <begin position="484"/>
        <end position="569"/>
    </location>
</feature>
<feature type="region of interest" description="Disordered" evidence="2">
    <location>
        <begin position="100"/>
        <end position="216"/>
    </location>
</feature>
<dbReference type="OrthoDB" id="1928087at2759"/>
<dbReference type="PANTHER" id="PTHR46462:SF3">
    <property type="entry name" value="UPSET, ISOFORM A"/>
    <property type="match status" value="1"/>
</dbReference>
<organism evidence="4 5">
    <name type="scientific">Paraphaeosphaeria minitans</name>
    <dbReference type="NCBI Taxonomy" id="565426"/>
    <lineage>
        <taxon>Eukaryota</taxon>
        <taxon>Fungi</taxon>
        <taxon>Dikarya</taxon>
        <taxon>Ascomycota</taxon>
        <taxon>Pezizomycotina</taxon>
        <taxon>Dothideomycetes</taxon>
        <taxon>Pleosporomycetidae</taxon>
        <taxon>Pleosporales</taxon>
        <taxon>Massarineae</taxon>
        <taxon>Didymosphaeriaceae</taxon>
        <taxon>Paraphaeosphaeria</taxon>
    </lineage>
</organism>
<reference evidence="4" key="1">
    <citation type="journal article" date="2020" name="Mol. Plant Microbe Interact.">
        <title>Genome Sequence of the Biocontrol Agent Coniothyrium minitans strain Conio (IMI 134523).</title>
        <authorList>
            <person name="Patel D."/>
            <person name="Shittu T.A."/>
            <person name="Baroncelli R."/>
            <person name="Muthumeenakshi S."/>
            <person name="Osborne T.H."/>
            <person name="Janganan T.K."/>
            <person name="Sreenivasaprasad S."/>
        </authorList>
    </citation>
    <scope>NUCLEOTIDE SEQUENCE</scope>
    <source>
        <strain evidence="4">Conio</strain>
    </source>
</reference>
<dbReference type="GO" id="GO:0006325">
    <property type="term" value="P:chromatin organization"/>
    <property type="evidence" value="ECO:0007669"/>
    <property type="project" value="UniProtKB-KW"/>
</dbReference>
<gene>
    <name evidence="4" type="ORF">PMIN01_07714</name>
</gene>
<feature type="compositionally biased region" description="Low complexity" evidence="2">
    <location>
        <begin position="606"/>
        <end position="619"/>
    </location>
</feature>
<dbReference type="Gene3D" id="3.30.40.10">
    <property type="entry name" value="Zinc/RING finger domain, C3HC4 (zinc finger)"/>
    <property type="match status" value="1"/>
</dbReference>
<dbReference type="PANTHER" id="PTHR46462">
    <property type="entry name" value="UPSET, ISOFORM A"/>
    <property type="match status" value="1"/>
</dbReference>
<dbReference type="InterPro" id="IPR011011">
    <property type="entry name" value="Znf_FYVE_PHD"/>
</dbReference>
<feature type="compositionally biased region" description="Polar residues" evidence="2">
    <location>
        <begin position="484"/>
        <end position="493"/>
    </location>
</feature>
<dbReference type="PROSITE" id="PS50280">
    <property type="entry name" value="SET"/>
    <property type="match status" value="1"/>
</dbReference>
<evidence type="ECO:0000256" key="2">
    <source>
        <dbReference type="SAM" id="MobiDB-lite"/>
    </source>
</evidence>
<sequence>MTDVSSIKAHADHQPASVAHYGPPPPAFTNGSPALERPIVDEESSTIKCICGFSDDDGNTVLCEKCDTWQHIVCYYESASHVPDVHECVDCLPRPIDRKSALEKQRQRRELHNIGERKGRPRTTTKSHKKRQKDPLGAVQPNGWAVQSNADLQYNHDRKSGSPRDLPPPAKRPKTNHRPSTSTVSQAPALAPASRKRGSSVMLNGHSPVKSPVNPEGSIEEFSLEFMNLYRQAEPPSTDTNSFTDLRVTNDIASWLNDRDALAEATEGKSPAEVFQRIDQSIEDMEKSLAPVVIKQTEEDPNTKAYGLHPQWHLITVETPVAKEGFIGELKGRIGRKEDYYNDPANRWQLLQHPEPFVFFPPQLPIYIDTRHEGTILRYARRSCNPNMEMKILTQGPEGGAHFCFLATRDIEPGEELTVGWNINSSIMQQLVKVVTNGDVKKEGLKKIQPWIACVLANFGGCACDNTTGHECLLQLARRTATTFAEPVQSSKSAKGRKTKKIQVSPLSTGHATNSRAGSEAMHRDIHDDENADSRSTSGSHKSSSRDITPATHFSLDDGNGKMSERDRRKLQQQERLFEQMDYEEQHKGKRGKRHSAGSTLNTPNLSSSVRRLSRPSLLEADVPSQKPLGHSEPSPSLRHPREHSNGVARKASGGSSRTNGRAPAKLKPVYVDSSTQTDGNGVTVDARAPTARPMRPLMSFKRRLLQQAQDDKIQRERIRSASVKLEMKSPALKDVMSSKPSPTAPSFPLEEPVAMNISLDTAPIEKPKDSTLVEESALAISNDVEMKDAEVMAAPRPFTPKTEEMPDAPDTEVSPATSNSHIQPPAPPWAPSGAPADDDTAPTASTPDRGEMQVEIPANPTLVIPAYNTAVTPGAAPNALTAGALAQSPGGVGIALSPFSPAVTNAITPGPMRKKLSLSDYTSRRAKLAQQSSTTSGTTPPNPTQSTSSPTLSNASLPNNTSPPAKNVEPALPPLAEETRSTTTETATETITETAMETATETATEAATATETAPTTATATATTTTTTSTST</sequence>
<protein>
    <submittedName>
        <fullName evidence="4">Phd finger and set domain-containing protein</fullName>
    </submittedName>
</protein>
<feature type="compositionally biased region" description="Low complexity" evidence="2">
    <location>
        <begin position="931"/>
        <end position="954"/>
    </location>
</feature>
<dbReference type="GO" id="GO:0034967">
    <property type="term" value="C:Set3 complex"/>
    <property type="evidence" value="ECO:0007669"/>
    <property type="project" value="TreeGrafter"/>
</dbReference>
<dbReference type="InterPro" id="IPR001214">
    <property type="entry name" value="SET_dom"/>
</dbReference>
<proteinExistence type="predicted"/>
<dbReference type="Pfam" id="PF00856">
    <property type="entry name" value="SET"/>
    <property type="match status" value="1"/>
</dbReference>
<dbReference type="SUPFAM" id="SSF82199">
    <property type="entry name" value="SET domain"/>
    <property type="match status" value="1"/>
</dbReference>
<feature type="region of interest" description="Disordered" evidence="2">
    <location>
        <begin position="583"/>
        <end position="687"/>
    </location>
</feature>
<feature type="region of interest" description="Disordered" evidence="2">
    <location>
        <begin position="798"/>
        <end position="852"/>
    </location>
</feature>
<evidence type="ECO:0000313" key="4">
    <source>
        <dbReference type="EMBL" id="KAF9734811.1"/>
    </source>
</evidence>
<keyword evidence="1" id="KW-0156">Chromatin regulator</keyword>
<dbReference type="SMART" id="SM00317">
    <property type="entry name" value="SET"/>
    <property type="match status" value="1"/>
</dbReference>
<dbReference type="AlphaFoldDB" id="A0A9P6GFN6"/>
<accession>A0A9P6GFN6</accession>
<feature type="compositionally biased region" description="Polar residues" evidence="2">
    <location>
        <begin position="955"/>
        <end position="965"/>
    </location>
</feature>
<feature type="domain" description="SET" evidence="3">
    <location>
        <begin position="290"/>
        <end position="422"/>
    </location>
</feature>